<evidence type="ECO:0000256" key="12">
    <source>
        <dbReference type="ARBA" id="ARBA00022989"/>
    </source>
</evidence>
<accession>A0A8E2IA97</accession>
<keyword evidence="12 19" id="KW-1133">Transmembrane helix</keyword>
<evidence type="ECO:0000256" key="7">
    <source>
        <dbReference type="ARBA" id="ARBA00022679"/>
    </source>
</evidence>
<evidence type="ECO:0000256" key="4">
    <source>
        <dbReference type="ARBA" id="ARBA00022645"/>
    </source>
</evidence>
<dbReference type="Gene3D" id="3.40.710.10">
    <property type="entry name" value="DD-peptidase/beta-lactamase superfamily"/>
    <property type="match status" value="1"/>
</dbReference>
<dbReference type="InterPro" id="IPR012338">
    <property type="entry name" value="Beta-lactam/transpept-like"/>
</dbReference>
<keyword evidence="14" id="KW-0511">Multifunctional enzyme</keyword>
<dbReference type="EMBL" id="MTLA01000336">
    <property type="protein sequence ID" value="OOP66286.1"/>
    <property type="molecule type" value="Genomic_DNA"/>
</dbReference>
<dbReference type="SUPFAM" id="SSF53955">
    <property type="entry name" value="Lysozyme-like"/>
    <property type="match status" value="1"/>
</dbReference>
<evidence type="ECO:0000256" key="18">
    <source>
        <dbReference type="SAM" id="MobiDB-lite"/>
    </source>
</evidence>
<evidence type="ECO:0000259" key="20">
    <source>
        <dbReference type="Pfam" id="PF00905"/>
    </source>
</evidence>
<keyword evidence="3" id="KW-1003">Cell membrane</keyword>
<dbReference type="Pfam" id="PF00912">
    <property type="entry name" value="Transgly"/>
    <property type="match status" value="1"/>
</dbReference>
<keyword evidence="11" id="KW-0573">Peptidoglycan synthesis</keyword>
<keyword evidence="13 19" id="KW-0472">Membrane</keyword>
<dbReference type="PANTHER" id="PTHR32282:SF32">
    <property type="entry name" value="PENICILLIN-BINDING PROTEIN 2A"/>
    <property type="match status" value="1"/>
</dbReference>
<feature type="transmembrane region" description="Helical" evidence="19">
    <location>
        <begin position="21"/>
        <end position="43"/>
    </location>
</feature>
<sequence length="702" mass="79041">MERLQRLRQAVRRFWKKTHMNQIIILAGAVFLLAFLGFFWYFAATANVESLKKGLAQSTVIYDKDGDMASKISANRTEGVSIDKMPDHLKNAIVAIEDHRFYQHNGFDVRGMSSAFFKNIVAGRITAGGSTITQQLTKNALLSPERTYKRKVEELFLAVEIEKKYTKDEILEMYLNQVFFGHSAWGVQNASRTYFGKDVEEIDLSEAATLAGIVNAPSALDPYNHMDRAIKRRNTVLGAMKKYGMISDKEYENAKKEQLVLEDRGRDPIKGKYPYYVDAVLDEAIKTFGLTQDEIMTRGYRIYTEMDQNIQSSLEKIYDNDRNFPQGMGGELVQSGSILIDPKTGGIRGLVGGRGEKVFRGFNRATHLKRSPGSTIKPLVVYTPALEEGYKPDSLLKDEKMTFGKNYSPDNYNGQYQGEVTMYKAIEDSINIPAVWLLNEIGIDKGIDAVERFGIPLQKNDRNLSIALGGLSTGVSPQQMAEAYSAFANDGKRLDSHIITKIVGPTGKTIVERKQKETKVTSKKVAKDMTSMLLNVVESGTGKGVNVSGYQIAGKTGSTQLNNQNRNGTADQWFVGYTPNLVGAVWMGYDRTDENHYLSGLSSQGVVPVFQTIMQGTLKYTEPTKFDVDSINTQIQKQYEKDHPFKTKAKEFNKKLKDSTEKLRDKAEKGHKKMKEKFKEGKENWKDLEDRVKEKIRDIQGD</sequence>
<protein>
    <submittedName>
        <fullName evidence="22">Penicillin-binding protein</fullName>
    </submittedName>
</protein>
<evidence type="ECO:0000256" key="6">
    <source>
        <dbReference type="ARBA" id="ARBA00022676"/>
    </source>
</evidence>
<keyword evidence="5" id="KW-0645">Protease</keyword>
<comment type="catalytic activity">
    <reaction evidence="17">
        <text>[GlcNAc-(1-&gt;4)-Mur2Ac(oyl-L-Ala-gamma-D-Glu-L-Lys-D-Ala-D-Ala)](n)-di-trans,octa-cis-undecaprenyl diphosphate + beta-D-GlcNAc-(1-&gt;4)-Mur2Ac(oyl-L-Ala-gamma-D-Glu-L-Lys-D-Ala-D-Ala)-di-trans,octa-cis-undecaprenyl diphosphate = [GlcNAc-(1-&gt;4)-Mur2Ac(oyl-L-Ala-gamma-D-Glu-L-Lys-D-Ala-D-Ala)](n+1)-di-trans,octa-cis-undecaprenyl diphosphate + di-trans,octa-cis-undecaprenyl diphosphate + H(+)</text>
        <dbReference type="Rhea" id="RHEA:23708"/>
        <dbReference type="Rhea" id="RHEA-COMP:9602"/>
        <dbReference type="Rhea" id="RHEA-COMP:9603"/>
        <dbReference type="ChEBI" id="CHEBI:15378"/>
        <dbReference type="ChEBI" id="CHEBI:58405"/>
        <dbReference type="ChEBI" id="CHEBI:60033"/>
        <dbReference type="ChEBI" id="CHEBI:78435"/>
        <dbReference type="EC" id="2.4.99.28"/>
    </reaction>
</comment>
<evidence type="ECO:0000256" key="3">
    <source>
        <dbReference type="ARBA" id="ARBA00022475"/>
    </source>
</evidence>
<feature type="compositionally biased region" description="Basic and acidic residues" evidence="18">
    <location>
        <begin position="651"/>
        <end position="668"/>
    </location>
</feature>
<evidence type="ECO:0000256" key="9">
    <source>
        <dbReference type="ARBA" id="ARBA00022801"/>
    </source>
</evidence>
<dbReference type="AlphaFoldDB" id="A0A8E2IA97"/>
<proteinExistence type="inferred from homology"/>
<feature type="region of interest" description="Disordered" evidence="18">
    <location>
        <begin position="651"/>
        <end position="680"/>
    </location>
</feature>
<dbReference type="InterPro" id="IPR001460">
    <property type="entry name" value="PCN-bd_Tpept"/>
</dbReference>
<dbReference type="GO" id="GO:0009002">
    <property type="term" value="F:serine-type D-Ala-D-Ala carboxypeptidase activity"/>
    <property type="evidence" value="ECO:0007669"/>
    <property type="project" value="UniProtKB-EC"/>
</dbReference>
<keyword evidence="4" id="KW-0121">Carboxypeptidase</keyword>
<keyword evidence="7" id="KW-0808">Transferase</keyword>
<dbReference type="InterPro" id="IPR023346">
    <property type="entry name" value="Lysozyme-like_dom_sf"/>
</dbReference>
<dbReference type="GO" id="GO:0008658">
    <property type="term" value="F:penicillin binding"/>
    <property type="evidence" value="ECO:0007669"/>
    <property type="project" value="InterPro"/>
</dbReference>
<comment type="catalytic activity">
    <reaction evidence="16">
        <text>Preferential cleavage: (Ac)2-L-Lys-D-Ala-|-D-Ala. Also transpeptidation of peptidyl-alanyl moieties that are N-acyl substituents of D-alanine.</text>
        <dbReference type="EC" id="3.4.16.4"/>
    </reaction>
</comment>
<name>A0A8E2IA97_9BACI</name>
<dbReference type="InterPro" id="IPR050396">
    <property type="entry name" value="Glycosyltr_51/Transpeptidase"/>
</dbReference>
<evidence type="ECO:0000256" key="14">
    <source>
        <dbReference type="ARBA" id="ARBA00023268"/>
    </source>
</evidence>
<dbReference type="Proteomes" id="UP000189761">
    <property type="component" value="Unassembled WGS sequence"/>
</dbReference>
<evidence type="ECO:0000256" key="5">
    <source>
        <dbReference type="ARBA" id="ARBA00022670"/>
    </source>
</evidence>
<keyword evidence="23" id="KW-1185">Reference proteome</keyword>
<evidence type="ECO:0000256" key="1">
    <source>
        <dbReference type="ARBA" id="ARBA00007090"/>
    </source>
</evidence>
<keyword evidence="6" id="KW-0328">Glycosyltransferase</keyword>
<keyword evidence="9" id="KW-0378">Hydrolase</keyword>
<evidence type="ECO:0000256" key="8">
    <source>
        <dbReference type="ARBA" id="ARBA00022692"/>
    </source>
</evidence>
<comment type="similarity">
    <text evidence="2">In the N-terminal section; belongs to the glycosyltransferase 51 family.</text>
</comment>
<evidence type="ECO:0000256" key="15">
    <source>
        <dbReference type="ARBA" id="ARBA00023316"/>
    </source>
</evidence>
<dbReference type="FunFam" id="1.10.3810.10:FF:000001">
    <property type="entry name" value="Penicillin-binding protein 1A"/>
    <property type="match status" value="1"/>
</dbReference>
<feature type="domain" description="Glycosyl transferase family 51" evidence="21">
    <location>
        <begin position="67"/>
        <end position="241"/>
    </location>
</feature>
<feature type="domain" description="Penicillin-binding protein transpeptidase" evidence="20">
    <location>
        <begin position="338"/>
        <end position="614"/>
    </location>
</feature>
<evidence type="ECO:0000256" key="19">
    <source>
        <dbReference type="SAM" id="Phobius"/>
    </source>
</evidence>
<dbReference type="GO" id="GO:0008360">
    <property type="term" value="P:regulation of cell shape"/>
    <property type="evidence" value="ECO:0007669"/>
    <property type="project" value="UniProtKB-KW"/>
</dbReference>
<evidence type="ECO:0000313" key="22">
    <source>
        <dbReference type="EMBL" id="OOP66286.1"/>
    </source>
</evidence>
<reference evidence="22 23" key="1">
    <citation type="submission" date="2017-01" db="EMBL/GenBank/DDBJ databases">
        <title>Draft genome sequence of Bacillus oleronius.</title>
        <authorList>
            <person name="Allam M."/>
        </authorList>
    </citation>
    <scope>NUCLEOTIDE SEQUENCE [LARGE SCALE GENOMIC DNA]</scope>
    <source>
        <strain evidence="22 23">DSM 9356</strain>
    </source>
</reference>
<gene>
    <name evidence="22" type="ORF">BWZ43_21805</name>
</gene>
<dbReference type="Pfam" id="PF00905">
    <property type="entry name" value="Transpeptidase"/>
    <property type="match status" value="1"/>
</dbReference>
<organism evidence="22 23">
    <name type="scientific">Heyndrickxia oleronia</name>
    <dbReference type="NCBI Taxonomy" id="38875"/>
    <lineage>
        <taxon>Bacteria</taxon>
        <taxon>Bacillati</taxon>
        <taxon>Bacillota</taxon>
        <taxon>Bacilli</taxon>
        <taxon>Bacillales</taxon>
        <taxon>Bacillaceae</taxon>
        <taxon>Heyndrickxia</taxon>
    </lineage>
</organism>
<dbReference type="InterPro" id="IPR036950">
    <property type="entry name" value="PBP_transglycosylase"/>
</dbReference>
<comment type="similarity">
    <text evidence="1">In the C-terminal section; belongs to the transpeptidase family.</text>
</comment>
<dbReference type="PANTHER" id="PTHR32282">
    <property type="entry name" value="BINDING PROTEIN TRANSPEPTIDASE, PUTATIVE-RELATED"/>
    <property type="match status" value="1"/>
</dbReference>
<dbReference type="Gene3D" id="6.20.370.110">
    <property type="match status" value="1"/>
</dbReference>
<dbReference type="NCBIfam" id="TIGR02074">
    <property type="entry name" value="PBP_1a_fam"/>
    <property type="match status" value="1"/>
</dbReference>
<comment type="caution">
    <text evidence="22">The sequence shown here is derived from an EMBL/GenBank/DDBJ whole genome shotgun (WGS) entry which is preliminary data.</text>
</comment>
<evidence type="ECO:0000256" key="11">
    <source>
        <dbReference type="ARBA" id="ARBA00022984"/>
    </source>
</evidence>
<evidence type="ECO:0000313" key="23">
    <source>
        <dbReference type="Proteomes" id="UP000189761"/>
    </source>
</evidence>
<evidence type="ECO:0000256" key="2">
    <source>
        <dbReference type="ARBA" id="ARBA00007739"/>
    </source>
</evidence>
<dbReference type="SUPFAM" id="SSF56601">
    <property type="entry name" value="beta-lactamase/transpeptidase-like"/>
    <property type="match status" value="1"/>
</dbReference>
<dbReference type="RefSeq" id="WP_071977299.1">
    <property type="nucleotide sequence ID" value="NZ_CP065424.1"/>
</dbReference>
<dbReference type="GO" id="GO:0030288">
    <property type="term" value="C:outer membrane-bounded periplasmic space"/>
    <property type="evidence" value="ECO:0007669"/>
    <property type="project" value="TreeGrafter"/>
</dbReference>
<keyword evidence="8 19" id="KW-0812">Transmembrane</keyword>
<dbReference type="InterPro" id="IPR001264">
    <property type="entry name" value="Glyco_trans_51"/>
</dbReference>
<dbReference type="Gene3D" id="1.10.3810.10">
    <property type="entry name" value="Biosynthetic peptidoglycan transglycosylase-like"/>
    <property type="match status" value="1"/>
</dbReference>
<dbReference type="GO" id="GO:0008955">
    <property type="term" value="F:peptidoglycan glycosyltransferase activity"/>
    <property type="evidence" value="ECO:0007669"/>
    <property type="project" value="UniProtKB-EC"/>
</dbReference>
<keyword evidence="15" id="KW-0961">Cell wall biogenesis/degradation</keyword>
<evidence type="ECO:0000256" key="10">
    <source>
        <dbReference type="ARBA" id="ARBA00022960"/>
    </source>
</evidence>
<evidence type="ECO:0000256" key="17">
    <source>
        <dbReference type="ARBA" id="ARBA00049902"/>
    </source>
</evidence>
<keyword evidence="10" id="KW-0133">Cell shape</keyword>
<dbReference type="GO" id="GO:0009252">
    <property type="term" value="P:peptidoglycan biosynthetic process"/>
    <property type="evidence" value="ECO:0007669"/>
    <property type="project" value="UniProtKB-KW"/>
</dbReference>
<evidence type="ECO:0000259" key="21">
    <source>
        <dbReference type="Pfam" id="PF00912"/>
    </source>
</evidence>
<evidence type="ECO:0000256" key="13">
    <source>
        <dbReference type="ARBA" id="ARBA00023136"/>
    </source>
</evidence>
<dbReference type="GO" id="GO:0006508">
    <property type="term" value="P:proteolysis"/>
    <property type="evidence" value="ECO:0007669"/>
    <property type="project" value="UniProtKB-KW"/>
</dbReference>
<evidence type="ECO:0000256" key="16">
    <source>
        <dbReference type="ARBA" id="ARBA00034000"/>
    </source>
</evidence>
<dbReference type="GO" id="GO:0071555">
    <property type="term" value="P:cell wall organization"/>
    <property type="evidence" value="ECO:0007669"/>
    <property type="project" value="UniProtKB-KW"/>
</dbReference>